<dbReference type="SUPFAM" id="SSF141868">
    <property type="entry name" value="EAL domain-like"/>
    <property type="match status" value="1"/>
</dbReference>
<dbReference type="FunFam" id="3.20.20.450:FF:000001">
    <property type="entry name" value="Cyclic di-GMP phosphodiesterase yahA"/>
    <property type="match status" value="1"/>
</dbReference>
<reference evidence="4" key="2">
    <citation type="journal article" date="2020" name="Int. J. Syst. Evol. Microbiol.">
        <title>Genomic insights into a novel species Rhodoferax aquaticus sp. nov., isolated from freshwater.</title>
        <authorList>
            <person name="Li T."/>
            <person name="Zhuo Y."/>
            <person name="Jin C.Z."/>
            <person name="Wu X."/>
            <person name="Ko S.R."/>
            <person name="Jin F.J."/>
            <person name="Ahn C.Y."/>
            <person name="Oh H.M."/>
            <person name="Lee H.G."/>
            <person name="Jin L."/>
        </authorList>
    </citation>
    <scope>NUCLEOTIDE SEQUENCE [LARGE SCALE GENOMIC DNA]</scope>
    <source>
        <strain evidence="4">Gr-4</strain>
    </source>
</reference>
<proteinExistence type="predicted"/>
<feature type="transmembrane region" description="Helical" evidence="1">
    <location>
        <begin position="50"/>
        <end position="70"/>
    </location>
</feature>
<dbReference type="SMART" id="SM00052">
    <property type="entry name" value="EAL"/>
    <property type="match status" value="1"/>
</dbReference>
<evidence type="ECO:0000313" key="4">
    <source>
        <dbReference type="Proteomes" id="UP000317365"/>
    </source>
</evidence>
<organism evidence="3 4">
    <name type="scientific">Rhodoferax aquaticus</name>
    <dbReference type="NCBI Taxonomy" id="2527691"/>
    <lineage>
        <taxon>Bacteria</taxon>
        <taxon>Pseudomonadati</taxon>
        <taxon>Pseudomonadota</taxon>
        <taxon>Betaproteobacteria</taxon>
        <taxon>Burkholderiales</taxon>
        <taxon>Comamonadaceae</taxon>
        <taxon>Rhodoferax</taxon>
    </lineage>
</organism>
<feature type="transmembrane region" description="Helical" evidence="1">
    <location>
        <begin position="77"/>
        <end position="96"/>
    </location>
</feature>
<dbReference type="InterPro" id="IPR035919">
    <property type="entry name" value="EAL_sf"/>
</dbReference>
<dbReference type="CDD" id="cd01948">
    <property type="entry name" value="EAL"/>
    <property type="match status" value="1"/>
</dbReference>
<dbReference type="EMBL" id="CP036282">
    <property type="protein sequence ID" value="QDL54265.1"/>
    <property type="molecule type" value="Genomic_DNA"/>
</dbReference>
<dbReference type="Pfam" id="PF00563">
    <property type="entry name" value="EAL"/>
    <property type="match status" value="1"/>
</dbReference>
<feature type="domain" description="EAL" evidence="2">
    <location>
        <begin position="192"/>
        <end position="446"/>
    </location>
</feature>
<dbReference type="PROSITE" id="PS50883">
    <property type="entry name" value="EAL"/>
    <property type="match status" value="1"/>
</dbReference>
<feature type="transmembrane region" description="Helical" evidence="1">
    <location>
        <begin position="136"/>
        <end position="156"/>
    </location>
</feature>
<evidence type="ECO:0000313" key="3">
    <source>
        <dbReference type="EMBL" id="QDL54265.1"/>
    </source>
</evidence>
<keyword evidence="1" id="KW-1133">Transmembrane helix</keyword>
<protein>
    <submittedName>
        <fullName evidence="3">EAL domain-containing protein</fullName>
    </submittedName>
</protein>
<keyword evidence="4" id="KW-1185">Reference proteome</keyword>
<gene>
    <name evidence="3" type="ORF">EXZ61_08860</name>
</gene>
<evidence type="ECO:0000259" key="2">
    <source>
        <dbReference type="PROSITE" id="PS50883"/>
    </source>
</evidence>
<dbReference type="PANTHER" id="PTHR33121:SF71">
    <property type="entry name" value="OXYGEN SENSOR PROTEIN DOSP"/>
    <property type="match status" value="1"/>
</dbReference>
<evidence type="ECO:0000256" key="1">
    <source>
        <dbReference type="SAM" id="Phobius"/>
    </source>
</evidence>
<accession>A0A515ENQ3</accession>
<dbReference type="RefSeq" id="WP_142811021.1">
    <property type="nucleotide sequence ID" value="NZ_CP036282.1"/>
</dbReference>
<dbReference type="KEGG" id="rhg:EXZ61_08860"/>
<dbReference type="InterPro" id="IPR001633">
    <property type="entry name" value="EAL_dom"/>
</dbReference>
<keyword evidence="1" id="KW-0812">Transmembrane</keyword>
<feature type="transmembrane region" description="Helical" evidence="1">
    <location>
        <begin position="168"/>
        <end position="186"/>
    </location>
</feature>
<feature type="transmembrane region" description="Helical" evidence="1">
    <location>
        <begin position="108"/>
        <end position="124"/>
    </location>
</feature>
<dbReference type="AlphaFoldDB" id="A0A515ENQ3"/>
<keyword evidence="1" id="KW-0472">Membrane</keyword>
<reference evidence="4" key="1">
    <citation type="submission" date="2019-02" db="EMBL/GenBank/DDBJ databases">
        <title>Complete genome sequence of Rhodoferax sp. Gr-4.</title>
        <authorList>
            <person name="Jin L."/>
        </authorList>
    </citation>
    <scope>NUCLEOTIDE SEQUENCE [LARGE SCALE GENOMIC DNA]</scope>
    <source>
        <strain evidence="4">Gr-4</strain>
    </source>
</reference>
<sequence length="448" mass="49095">MPSPAPDMQPKTPLAEMHGRRIRLMLWISSALLVLLGGLWGVYFSLKHDWIIVGLDIFMVGLGLASAALTHYKHTRAAFFLMFASLLVLLIGLALVFDVPSPDAPRSVHNFLLVLAVASLMVLRDEPAVLRFSTTGACLAVFVMLASTQFGVAPSYVLPDSVRVGGTWFNNIGAAVGVYALIHVMMADVEEISSLEADLRKSLDRDDFYLVYQPQVTSSGQVIGAEALIRWLHPKLGVVPPGEFIPLAERTGVIVPLGMWVLERACEQLAIWAQNPHTAKLTLSVNVSALQFRQAGFLTDTKILVSETGVDPSRLKLELTESALVKDMDDIVHKMDALKSVGIGFSLDDFGTGYSSLNYLKRLPLDQLKIDQSFVRDVLTVPSDASIARMVISLGKSMGFTVIAEGVETQGQREFLMQNGCHIFQGYLFSKPLQITQFDAYVAERTVA</sequence>
<feature type="transmembrane region" description="Helical" evidence="1">
    <location>
        <begin position="24"/>
        <end position="44"/>
    </location>
</feature>
<dbReference type="GO" id="GO:0071111">
    <property type="term" value="F:cyclic-guanylate-specific phosphodiesterase activity"/>
    <property type="evidence" value="ECO:0007669"/>
    <property type="project" value="InterPro"/>
</dbReference>
<dbReference type="Gene3D" id="3.20.20.450">
    <property type="entry name" value="EAL domain"/>
    <property type="match status" value="1"/>
</dbReference>
<name>A0A515ENQ3_9BURK</name>
<dbReference type="Proteomes" id="UP000317365">
    <property type="component" value="Chromosome"/>
</dbReference>
<dbReference type="PANTHER" id="PTHR33121">
    <property type="entry name" value="CYCLIC DI-GMP PHOSPHODIESTERASE PDEF"/>
    <property type="match status" value="1"/>
</dbReference>
<dbReference type="InterPro" id="IPR050706">
    <property type="entry name" value="Cyclic-di-GMP_PDE-like"/>
</dbReference>